<protein>
    <recommendedName>
        <fullName evidence="4">Ribbon-helix-helix protein, CopG family</fullName>
    </recommendedName>
</protein>
<organism evidence="2 3">
    <name type="scientific">Candidatus Acidulodesulfobacterium acidiphilum</name>
    <dbReference type="NCBI Taxonomy" id="2597224"/>
    <lineage>
        <taxon>Bacteria</taxon>
        <taxon>Deltaproteobacteria</taxon>
        <taxon>Candidatus Acidulodesulfobacterales</taxon>
        <taxon>Candidatus Acidulodesulfobacterium</taxon>
    </lineage>
</organism>
<keyword evidence="1" id="KW-0175">Coiled coil</keyword>
<accession>A0A520XG67</accession>
<comment type="caution">
    <text evidence="2">The sequence shown here is derived from an EMBL/GenBank/DDBJ whole genome shotgun (WGS) entry which is preliminary data.</text>
</comment>
<name>A0A520XG67_9DELT</name>
<gene>
    <name evidence="2" type="ORF">EVJ48_01495</name>
</gene>
<proteinExistence type="predicted"/>
<sequence length="80" mass="9427">MPPKKEDKKENKDKNTVYASIKLTKDEYGKLEEMRKEAEKKGIRLTFKDIINKAFQKGIDLAEKEIEEIKKERKKSGKKN</sequence>
<dbReference type="EMBL" id="SHMQ01000002">
    <property type="protein sequence ID" value="RZV40192.1"/>
    <property type="molecule type" value="Genomic_DNA"/>
</dbReference>
<evidence type="ECO:0008006" key="4">
    <source>
        <dbReference type="Google" id="ProtNLM"/>
    </source>
</evidence>
<evidence type="ECO:0000313" key="3">
    <source>
        <dbReference type="Proteomes" id="UP000322454"/>
    </source>
</evidence>
<feature type="coiled-coil region" evidence="1">
    <location>
        <begin position="21"/>
        <end position="79"/>
    </location>
</feature>
<reference evidence="2 3" key="1">
    <citation type="submission" date="2019-01" db="EMBL/GenBank/DDBJ databases">
        <title>Insights into ecological role of a new deltaproteobacterial order Candidatus Sinidesulfobacterales (Sva0485) by metagenomics and metatranscriptomics.</title>
        <authorList>
            <person name="Tan S."/>
            <person name="Liu J."/>
            <person name="Fang Y."/>
            <person name="Hedlund B."/>
            <person name="Lian Z.-H."/>
            <person name="Huang L.-Y."/>
            <person name="Li J.-T."/>
            <person name="Huang L.-N."/>
            <person name="Li W.-J."/>
            <person name="Jiang H.-C."/>
            <person name="Dong H.-L."/>
            <person name="Shu W.-S."/>
        </authorList>
    </citation>
    <scope>NUCLEOTIDE SEQUENCE [LARGE SCALE GENOMIC DNA]</scope>
    <source>
        <strain evidence="2">AP4</strain>
    </source>
</reference>
<dbReference type="AlphaFoldDB" id="A0A520XG67"/>
<dbReference type="Proteomes" id="UP000322454">
    <property type="component" value="Unassembled WGS sequence"/>
</dbReference>
<evidence type="ECO:0000256" key="1">
    <source>
        <dbReference type="SAM" id="Coils"/>
    </source>
</evidence>
<evidence type="ECO:0000313" key="2">
    <source>
        <dbReference type="EMBL" id="RZV40192.1"/>
    </source>
</evidence>